<dbReference type="EMBL" id="JAVYJV010000014">
    <property type="protein sequence ID" value="KAK4354240.1"/>
    <property type="molecule type" value="Genomic_DNA"/>
</dbReference>
<sequence>MTTGSLDLRSSGSYGSLQFATTTISKHSGSPFSPPPPPPRSTTEAPKMFNKDKEGLFLWICKLAPRKKVGMLQLFHNMMGNIIHCQDIHHNARRFITWRATSSTRHPSQRSTFHHCDGHDCLRDFHTIIAIFQSTYRIDEMQQE</sequence>
<organism evidence="2 3">
    <name type="scientific">Anisodus tanguticus</name>
    <dbReference type="NCBI Taxonomy" id="243964"/>
    <lineage>
        <taxon>Eukaryota</taxon>
        <taxon>Viridiplantae</taxon>
        <taxon>Streptophyta</taxon>
        <taxon>Embryophyta</taxon>
        <taxon>Tracheophyta</taxon>
        <taxon>Spermatophyta</taxon>
        <taxon>Magnoliopsida</taxon>
        <taxon>eudicotyledons</taxon>
        <taxon>Gunneridae</taxon>
        <taxon>Pentapetalae</taxon>
        <taxon>asterids</taxon>
        <taxon>lamiids</taxon>
        <taxon>Solanales</taxon>
        <taxon>Solanaceae</taxon>
        <taxon>Solanoideae</taxon>
        <taxon>Hyoscyameae</taxon>
        <taxon>Anisodus</taxon>
    </lineage>
</organism>
<evidence type="ECO:0000256" key="1">
    <source>
        <dbReference type="SAM" id="MobiDB-lite"/>
    </source>
</evidence>
<protein>
    <submittedName>
        <fullName evidence="2">Uncharacterized protein</fullName>
    </submittedName>
</protein>
<dbReference type="Proteomes" id="UP001291623">
    <property type="component" value="Unassembled WGS sequence"/>
</dbReference>
<proteinExistence type="predicted"/>
<reference evidence="2" key="1">
    <citation type="submission" date="2023-12" db="EMBL/GenBank/DDBJ databases">
        <title>Genome assembly of Anisodus tanguticus.</title>
        <authorList>
            <person name="Wang Y.-J."/>
        </authorList>
    </citation>
    <scope>NUCLEOTIDE SEQUENCE</scope>
    <source>
        <strain evidence="2">KB-2021</strain>
        <tissue evidence="2">Leaf</tissue>
    </source>
</reference>
<keyword evidence="3" id="KW-1185">Reference proteome</keyword>
<comment type="caution">
    <text evidence="2">The sequence shown here is derived from an EMBL/GenBank/DDBJ whole genome shotgun (WGS) entry which is preliminary data.</text>
</comment>
<evidence type="ECO:0000313" key="3">
    <source>
        <dbReference type="Proteomes" id="UP001291623"/>
    </source>
</evidence>
<feature type="region of interest" description="Disordered" evidence="1">
    <location>
        <begin position="24"/>
        <end position="47"/>
    </location>
</feature>
<dbReference type="AlphaFoldDB" id="A0AAE1RMD3"/>
<name>A0AAE1RMD3_9SOLA</name>
<accession>A0AAE1RMD3</accession>
<evidence type="ECO:0000313" key="2">
    <source>
        <dbReference type="EMBL" id="KAK4354240.1"/>
    </source>
</evidence>
<gene>
    <name evidence="2" type="ORF">RND71_026434</name>
</gene>